<dbReference type="Proteomes" id="UP000321491">
    <property type="component" value="Unassembled WGS sequence"/>
</dbReference>
<feature type="domain" description="Methyltransferase" evidence="2">
    <location>
        <begin position="42"/>
        <end position="130"/>
    </location>
</feature>
<evidence type="ECO:0000313" key="3">
    <source>
        <dbReference type="EMBL" id="GEN30865.1"/>
    </source>
</evidence>
<comment type="caution">
    <text evidence="3">The sequence shown here is derived from an EMBL/GenBank/DDBJ whole genome shotgun (WGS) entry which is preliminary data.</text>
</comment>
<dbReference type="PANTHER" id="PTHR43861:SF3">
    <property type="entry name" value="PUTATIVE (AFU_ORTHOLOGUE AFUA_2G14390)-RELATED"/>
    <property type="match status" value="1"/>
</dbReference>
<dbReference type="CDD" id="cd02440">
    <property type="entry name" value="AdoMet_MTases"/>
    <property type="match status" value="1"/>
</dbReference>
<keyword evidence="1 3" id="KW-0808">Transferase</keyword>
<keyword evidence="3" id="KW-0489">Methyltransferase</keyword>
<dbReference type="GO" id="GO:0032259">
    <property type="term" value="P:methylation"/>
    <property type="evidence" value="ECO:0007669"/>
    <property type="project" value="UniProtKB-KW"/>
</dbReference>
<dbReference type="PANTHER" id="PTHR43861">
    <property type="entry name" value="TRANS-ACONITATE 2-METHYLTRANSFERASE-RELATED"/>
    <property type="match status" value="1"/>
</dbReference>
<keyword evidence="4" id="KW-1185">Reference proteome</keyword>
<dbReference type="RefSeq" id="WP_146936541.1">
    <property type="nucleotide sequence ID" value="NZ_BJXW01000011.1"/>
</dbReference>
<organism evidence="3 4">
    <name type="scientific">Cerasibacillus quisquiliarum</name>
    <dbReference type="NCBI Taxonomy" id="227865"/>
    <lineage>
        <taxon>Bacteria</taxon>
        <taxon>Bacillati</taxon>
        <taxon>Bacillota</taxon>
        <taxon>Bacilli</taxon>
        <taxon>Bacillales</taxon>
        <taxon>Bacillaceae</taxon>
        <taxon>Cerasibacillus</taxon>
    </lineage>
</organism>
<name>A0A511UW70_9BACI</name>
<dbReference type="OrthoDB" id="9804312at2"/>
<dbReference type="AlphaFoldDB" id="A0A511UW70"/>
<gene>
    <name evidence="3" type="ORF">CQU01_11030</name>
</gene>
<evidence type="ECO:0000313" key="4">
    <source>
        <dbReference type="Proteomes" id="UP000321491"/>
    </source>
</evidence>
<dbReference type="Pfam" id="PF13649">
    <property type="entry name" value="Methyltransf_25"/>
    <property type="match status" value="1"/>
</dbReference>
<evidence type="ECO:0000259" key="2">
    <source>
        <dbReference type="Pfam" id="PF13649"/>
    </source>
</evidence>
<sequence>MSKNKWNERFSKEGYFYGKKPNEFIREKSSLIPEKSKVGCFAEGEGRNAVYLATLGHDVTSYDQATAGLRKTEQLAAEHEVYVKTVQKDLIAEKVPANTFDAAVMVFGHVPGESQAKFIQNIIGSVKPGGHVLFEVYSKEQFDYKTGGPPVLDHLYDPVDILNWINPYKCLHFYYGEAERIEGTGHTGTGHVIQVILRK</sequence>
<dbReference type="SUPFAM" id="SSF53335">
    <property type="entry name" value="S-adenosyl-L-methionine-dependent methyltransferases"/>
    <property type="match status" value="1"/>
</dbReference>
<dbReference type="InterPro" id="IPR029063">
    <property type="entry name" value="SAM-dependent_MTases_sf"/>
</dbReference>
<dbReference type="EMBL" id="BJXW01000011">
    <property type="protein sequence ID" value="GEN30865.1"/>
    <property type="molecule type" value="Genomic_DNA"/>
</dbReference>
<protein>
    <submittedName>
        <fullName evidence="3">Methyltransferase</fullName>
    </submittedName>
</protein>
<dbReference type="Gene3D" id="3.40.50.150">
    <property type="entry name" value="Vaccinia Virus protein VP39"/>
    <property type="match status" value="1"/>
</dbReference>
<reference evidence="3 4" key="1">
    <citation type="submission" date="2019-07" db="EMBL/GenBank/DDBJ databases">
        <title>Whole genome shotgun sequence of Cerasibacillus quisquiliarum NBRC 102429.</title>
        <authorList>
            <person name="Hosoyama A."/>
            <person name="Uohara A."/>
            <person name="Ohji S."/>
            <person name="Ichikawa N."/>
        </authorList>
    </citation>
    <scope>NUCLEOTIDE SEQUENCE [LARGE SCALE GENOMIC DNA]</scope>
    <source>
        <strain evidence="3 4">NBRC 102429</strain>
    </source>
</reference>
<dbReference type="GO" id="GO:0008168">
    <property type="term" value="F:methyltransferase activity"/>
    <property type="evidence" value="ECO:0007669"/>
    <property type="project" value="UniProtKB-KW"/>
</dbReference>
<accession>A0A511UW70</accession>
<proteinExistence type="predicted"/>
<dbReference type="InterPro" id="IPR041698">
    <property type="entry name" value="Methyltransf_25"/>
</dbReference>
<evidence type="ECO:0000256" key="1">
    <source>
        <dbReference type="ARBA" id="ARBA00022679"/>
    </source>
</evidence>